<dbReference type="PANTHER" id="PTHR42648:SF32">
    <property type="entry name" value="RIBONUCLEASE H-LIKE DOMAIN, GAG-PRE-INTEGRASE DOMAIN PROTEIN-RELATED"/>
    <property type="match status" value="1"/>
</dbReference>
<dbReference type="Pfam" id="PF00665">
    <property type="entry name" value="rve"/>
    <property type="match status" value="1"/>
</dbReference>
<feature type="coiled-coil region" evidence="4">
    <location>
        <begin position="2596"/>
        <end position="2630"/>
    </location>
</feature>
<dbReference type="SMART" id="SM00343">
    <property type="entry name" value="ZnF_C2HC"/>
    <property type="match status" value="2"/>
</dbReference>
<sequence length="2941" mass="337250">METKDTLSLCSDSDEQDMQQMLQRTKIMKDKHRCTRKKLTKDTIIESKYQNAFRVLKTQFEKFFTSVLIKPSSLDGTYARKDFHAYTGMEPQFIKVTILKNFDFIEIYMLKTIIHAETIQKRLDEKKLQIQESTVQEVKASDAISEDKAQERCMVSYRLLHSHLKLLSNNDLKGTRTEYGFKRAFTTLFGQDLETFISTIFLNMDQLEKQLDNEEFQEIGSMDSFKVLKIQFQMFIKSQIYLDDEYVVMTPYYFLQYTQLEILKFRVVRQPTAFKYERPRISKPRFASQVNVNNDLPKPVTTHYFPMEREYAFAKPHHMTTPSSTRYSLNDMVHNHYLEEAKKKTQEIDRNSKPSKCLFSANHDSCVTKFLKEVNSRAKVPSNKTTNRNKLVEQTSFVKKPKRQIPKGHRFSIKKAFVVHEKTMTPRSCLKWKSTGKIFKTIGLRWVPTRKIFTFSTTKVDSEPSNGSNADISNPYECEQTLNVNTGFKKFKYDKQAMTSDHNSLELGIQDHNNKPSSSKLDPKVVPPADKTSQQELELLFSPMYKEYFNAGNQSASKSFILSLASQEARLSKFKADFKQQQSEMTNKIAKVLKAITDRIVGALPSSTTSNAQPKFMVRSTPSQSIKVTPRMKRRTRGYTTTGAEKPTTIDKIRSSRNDEEIKWLDVEEPLDLVDTGEESVYESLIMKMPKCSLNYDFRIKKGDPRNLKIPCMIGHKFTANAYIDVDLPMNIMSLAYYNSSRKNEYEYRGRNFIGLGRDIYVFVGNMSYIMDFTILENIKANIDPSLSYVVFGQPFIEIACLAINRKHGLMTFMDGIKEATFKIPYKDPERSDLSSEGHDLLSSRIILSEDDYDKGCRKPSDLEHGFYKDITKLGPEYLNGMDDKGEVTMFESFCNHALFVCNFFLSTIKVLIKIGLDLVKTVLGTMFLLELGLLTPYTRLRDKDLQKSKDLQVVVAIAKIPILNPNEFDLWKMRIKQYFLMTDYSLWEIILNGDYPILTTVVDGVVQPIAPTTVEQRLAKKNELKTRGTLLMALLDNHQLKFNIHKDAKSLMEAIEKRLQKLISQLEFMGESLSQEDINMKFLRSLPLEWRTHTLIWRNKTDLEDQSLDDLFNNLKIYAAERKGRNLEANGTTSIGFHMSKVECYNCHRRGHFARKCRSPKDTRNKDTQRRNVPVETSTSNALVSQYDGVGSYDWSFQEDEEPTNYALMAFTSSSSTSSSGSDSKKSSLESVKARLLVYQQNENVFEEDIKLLKLNVMLRDNALVEHRKKFEEAEKERDDLKNTLEKFQTSSKNLSKLLASQITDKSGLRYDNQVFKSTVFDCDDLNSYELDISVPTSPVYDRYKLGKGYHAVPLPYIGTFMPPKPDLVFHDAPTISETVFNVEPKDESEGEPMPTQTTPSFVQTFERVKTPRTSVKSVEHPTPVSNHRKDIPKSRVPRHSWNRKACFVCKSVNHLIKVCDYYENKMVQKHVWNHAVRVNQHNSARMTHPHSKKHILPIAVLTRSRLVPFNVARPVTFVVPQTNVKHQRPTNHVVNKSHSPIRRTINHRPSPKNSNFHHKVTTVKATQDNSQHTLKNKGVINSSFSRYINGNISYLFDFKELNRGYVAFGGNPKGGKITGKGKIKTGTIDFDDVYFVKELKFNLFSFSQMCDEKNSVLFTDTKCVVLYSNFKLPDENHVLLRVPRENNMYNVDVTNIIPSRDLTCIFAKATLDEPDIWHRRLGHINFKTMNKLVKGNLVRGLPSKVFENNHACVAYKKDKQHRASCKSKPISYVSQPLQRLHMDLFGPTFVKSLNKKSYCLVVTDDYSRFSWVFVLATKDETSLILKTFIISIENQINHKVKIIRSDNETEFKNHDLNQFYRVKGIKREFSVAGTPQQNRVAERKNRTLIEAARTMLADSLLPIPFWAEAVNTACYVQNRVLVTKPHNKTPYELLLGKTPSIGFMRPFGCPVTILNTLDPIGMFDRKADKGFLVGYSISSKAFRVFNKSGPTWLFDIDTLTQSMNYQPVVVGNQLDHSAGIQENLDAGKVGKEPVSNQQYVLLPLWSTSSKDHKNIDTDATYDDKETESKVHVSPRVRNLNDEFEEFSVNSTNRVYAASTPVTIVGQNSTNSINSFNVASPSNTAVSPTFEIGGKFSFVDPSQYPDDPNMPTLEDITYSDDEEDVGAEADFSNLETNIIVRPILTTRVHKDHPVTQIIGDLSSAPQKRSMAWMVKEQGFEDPDYPDKVYKVVKALYGLHQALRAWYETLANYLSENGFQRGKIDQTLFIKKQKGDILLVQVYVDDIIFGSTNKDLCKAFEKLMKDKFQMSLMGELTFFLGLQDSPFNLVAYSDSDYVGASLNRKSTTGGCQFLGCRLISWQCKKQTVVATSSNEAKYVATKSHLSLWYPKDSPFNLVAYSDSDYVGASLNRKSTTGGQTATDKENSNPFMADSLPKTILLTFIHGICLNTSPLEFSLVYLVITSVQIINAVSSKLMLFGLTIDAAHLMLLGHKKTNDVMRLQALIDTKKVIITEYSIRQVLRLDDADGVDCLPNKEIFIELARMGYEKPSIKLTFYKAFFSAQWIKGFSGVDTPLFDGMLVQQQAQDVEDATEDKNDDNETCATLTKKVANLEQDKVAQAIEITKLKQRVRRRIRGVIIQDPKEAATASVIMHLEANSKGKGKGILVEKPKSLKRQAQIKQDEAFAKELEAELNANINWNDVVDQLKRKERQDNIVMRYQALKRKPVTEAQARKNMMVYLKNMVGFKMYFFRRMTYNDIRPIFEKHYNLNQAFLERVKEEVICQEEGSKRKDDSLEQRADKKQKIDEETEELKTHLQIIPNDDDVYIEATPLASKVHVVDYQIHHKNNKPYYKIIRADGTHQMILLVEKKYPLTRFTLEQMLNNIRVEVEEESEMSLELLRDPAKASGRGQLKEDLESSTWRQRHDFKATPSRSFLGDEP</sequence>
<dbReference type="CDD" id="cd09272">
    <property type="entry name" value="RNase_HI_RT_Ty1"/>
    <property type="match status" value="1"/>
</dbReference>
<dbReference type="EMBL" id="BKCJ010003494">
    <property type="protein sequence ID" value="GEU55425.1"/>
    <property type="molecule type" value="Genomic_DNA"/>
</dbReference>
<evidence type="ECO:0000256" key="2">
    <source>
        <dbReference type="ARBA" id="ARBA00022801"/>
    </source>
</evidence>
<dbReference type="InterPro" id="IPR001584">
    <property type="entry name" value="Integrase_cat-core"/>
</dbReference>
<dbReference type="PROSITE" id="PS50158">
    <property type="entry name" value="ZF_CCHC"/>
    <property type="match status" value="1"/>
</dbReference>
<organism evidence="8">
    <name type="scientific">Tanacetum cinerariifolium</name>
    <name type="common">Dalmatian daisy</name>
    <name type="synonym">Chrysanthemum cinerariifolium</name>
    <dbReference type="NCBI Taxonomy" id="118510"/>
    <lineage>
        <taxon>Eukaryota</taxon>
        <taxon>Viridiplantae</taxon>
        <taxon>Streptophyta</taxon>
        <taxon>Embryophyta</taxon>
        <taxon>Tracheophyta</taxon>
        <taxon>Spermatophyta</taxon>
        <taxon>Magnoliopsida</taxon>
        <taxon>eudicotyledons</taxon>
        <taxon>Gunneridae</taxon>
        <taxon>Pentapetalae</taxon>
        <taxon>asterids</taxon>
        <taxon>campanulids</taxon>
        <taxon>Asterales</taxon>
        <taxon>Asteraceae</taxon>
        <taxon>Asteroideae</taxon>
        <taxon>Anthemideae</taxon>
        <taxon>Anthemidinae</taxon>
        <taxon>Tanacetum</taxon>
    </lineage>
</organism>
<evidence type="ECO:0000256" key="3">
    <source>
        <dbReference type="PROSITE-ProRule" id="PRU00047"/>
    </source>
</evidence>
<dbReference type="Pfam" id="PF07727">
    <property type="entry name" value="RVT_2"/>
    <property type="match status" value="1"/>
</dbReference>
<evidence type="ECO:0000256" key="1">
    <source>
        <dbReference type="ARBA" id="ARBA00022723"/>
    </source>
</evidence>
<feature type="region of interest" description="Disordered" evidence="5">
    <location>
        <begin position="619"/>
        <end position="644"/>
    </location>
</feature>
<feature type="coiled-coil region" evidence="4">
    <location>
        <begin position="1265"/>
        <end position="1292"/>
    </location>
</feature>
<feature type="compositionally biased region" description="Basic residues" evidence="5">
    <location>
        <begin position="1541"/>
        <end position="1558"/>
    </location>
</feature>
<keyword evidence="1" id="KW-0479">Metal-binding</keyword>
<feature type="region of interest" description="Disordered" evidence="5">
    <location>
        <begin position="507"/>
        <end position="529"/>
    </location>
</feature>
<feature type="region of interest" description="Disordered" evidence="5">
    <location>
        <begin position="2903"/>
        <end position="2941"/>
    </location>
</feature>
<feature type="region of interest" description="Disordered" evidence="5">
    <location>
        <begin position="2786"/>
        <end position="2807"/>
    </location>
</feature>
<dbReference type="InterPro" id="IPR036397">
    <property type="entry name" value="RNaseH_sf"/>
</dbReference>
<dbReference type="GO" id="GO:0003676">
    <property type="term" value="F:nucleic acid binding"/>
    <property type="evidence" value="ECO:0007669"/>
    <property type="project" value="InterPro"/>
</dbReference>
<evidence type="ECO:0000256" key="5">
    <source>
        <dbReference type="SAM" id="MobiDB-lite"/>
    </source>
</evidence>
<keyword evidence="3" id="KW-0862">Zinc</keyword>
<dbReference type="InterPro" id="IPR043502">
    <property type="entry name" value="DNA/RNA_pol_sf"/>
</dbReference>
<dbReference type="Gene3D" id="3.30.420.10">
    <property type="entry name" value="Ribonuclease H-like superfamily/Ribonuclease H"/>
    <property type="match status" value="1"/>
</dbReference>
<evidence type="ECO:0000313" key="8">
    <source>
        <dbReference type="EMBL" id="GEU55425.1"/>
    </source>
</evidence>
<keyword evidence="2" id="KW-0378">Hydrolase</keyword>
<dbReference type="SUPFAM" id="SSF56672">
    <property type="entry name" value="DNA/RNA polymerases"/>
    <property type="match status" value="1"/>
</dbReference>
<feature type="coiled-coil region" evidence="4">
    <location>
        <begin position="1046"/>
        <end position="1073"/>
    </location>
</feature>
<dbReference type="InterPro" id="IPR013103">
    <property type="entry name" value="RVT_2"/>
</dbReference>
<feature type="domain" description="CCHC-type" evidence="6">
    <location>
        <begin position="1145"/>
        <end position="1160"/>
    </location>
</feature>
<dbReference type="SUPFAM" id="SSF53098">
    <property type="entry name" value="Ribonuclease H-like"/>
    <property type="match status" value="1"/>
</dbReference>
<evidence type="ECO:0000256" key="4">
    <source>
        <dbReference type="SAM" id="Coils"/>
    </source>
</evidence>
<gene>
    <name evidence="8" type="ORF">Tci_027403</name>
</gene>
<dbReference type="Gene3D" id="4.10.60.10">
    <property type="entry name" value="Zinc finger, CCHC-type"/>
    <property type="match status" value="1"/>
</dbReference>
<feature type="compositionally biased region" description="Basic and acidic residues" evidence="5">
    <location>
        <begin position="1160"/>
        <end position="1171"/>
    </location>
</feature>
<comment type="caution">
    <text evidence="8">The sequence shown here is derived from an EMBL/GenBank/DDBJ whole genome shotgun (WGS) entry which is preliminary data.</text>
</comment>
<dbReference type="InterPro" id="IPR036875">
    <property type="entry name" value="Znf_CCHC_sf"/>
</dbReference>
<dbReference type="InterPro" id="IPR012337">
    <property type="entry name" value="RNaseH-like_sf"/>
</dbReference>
<dbReference type="PROSITE" id="PS50994">
    <property type="entry name" value="INTEGRASE"/>
    <property type="match status" value="1"/>
</dbReference>
<dbReference type="InterPro" id="IPR001878">
    <property type="entry name" value="Znf_CCHC"/>
</dbReference>
<dbReference type="GO" id="GO:0016787">
    <property type="term" value="F:hydrolase activity"/>
    <property type="evidence" value="ECO:0007669"/>
    <property type="project" value="UniProtKB-KW"/>
</dbReference>
<dbReference type="Pfam" id="PF13976">
    <property type="entry name" value="gag_pre-integrs"/>
    <property type="match status" value="1"/>
</dbReference>
<dbReference type="InterPro" id="IPR025724">
    <property type="entry name" value="GAG-pre-integrase_dom"/>
</dbReference>
<protein>
    <submittedName>
        <fullName evidence="8">Uncharacterized protein</fullName>
    </submittedName>
</protein>
<dbReference type="SUPFAM" id="SSF57756">
    <property type="entry name" value="Retrovirus zinc finger-like domains"/>
    <property type="match status" value="1"/>
</dbReference>
<accession>A0A6L2L591</accession>
<dbReference type="GO" id="GO:0008270">
    <property type="term" value="F:zinc ion binding"/>
    <property type="evidence" value="ECO:0007669"/>
    <property type="project" value="UniProtKB-KW"/>
</dbReference>
<evidence type="ECO:0000259" key="6">
    <source>
        <dbReference type="PROSITE" id="PS50158"/>
    </source>
</evidence>
<reference evidence="8" key="1">
    <citation type="journal article" date="2019" name="Sci. Rep.">
        <title>Draft genome of Tanacetum cinerariifolium, the natural source of mosquito coil.</title>
        <authorList>
            <person name="Yamashiro T."/>
            <person name="Shiraishi A."/>
            <person name="Satake H."/>
            <person name="Nakayama K."/>
        </authorList>
    </citation>
    <scope>NUCLEOTIDE SEQUENCE</scope>
</reference>
<feature type="region of interest" description="Disordered" evidence="5">
    <location>
        <begin position="1536"/>
        <end position="1558"/>
    </location>
</feature>
<dbReference type="PANTHER" id="PTHR42648">
    <property type="entry name" value="TRANSPOSASE, PUTATIVE-RELATED"/>
    <property type="match status" value="1"/>
</dbReference>
<evidence type="ECO:0000259" key="7">
    <source>
        <dbReference type="PROSITE" id="PS50994"/>
    </source>
</evidence>
<keyword evidence="3" id="KW-0863">Zinc-finger</keyword>
<feature type="domain" description="Integrase catalytic" evidence="7">
    <location>
        <begin position="1774"/>
        <end position="1940"/>
    </location>
</feature>
<feature type="region of interest" description="Disordered" evidence="5">
    <location>
        <begin position="1157"/>
        <end position="1180"/>
    </location>
</feature>
<dbReference type="InterPro" id="IPR039537">
    <property type="entry name" value="Retrotran_Ty1/copia-like"/>
</dbReference>
<name>A0A6L2L591_TANCI</name>
<keyword evidence="4" id="KW-0175">Coiled coil</keyword>
<proteinExistence type="predicted"/>
<dbReference type="GO" id="GO:0015074">
    <property type="term" value="P:DNA integration"/>
    <property type="evidence" value="ECO:0007669"/>
    <property type="project" value="InterPro"/>
</dbReference>
<feature type="region of interest" description="Disordered" evidence="5">
    <location>
        <begin position="1414"/>
        <end position="1438"/>
    </location>
</feature>